<keyword evidence="2" id="KW-1185">Reference proteome</keyword>
<sequence length="72" mass="8123">MGHSVLPPRLHFNCLQRDAVVDSMKEDDFLEPILSLATSVIDLHAKSLPSLQCFLRIYAHLSQLRLNPIIAI</sequence>
<reference evidence="1" key="1">
    <citation type="submission" date="2018-11" db="EMBL/GenBank/DDBJ databases">
        <authorList>
            <consortium name="Pathogen Informatics"/>
        </authorList>
    </citation>
    <scope>NUCLEOTIDE SEQUENCE</scope>
</reference>
<dbReference type="AlphaFoldDB" id="A0A3S5FG08"/>
<dbReference type="Proteomes" id="UP000784294">
    <property type="component" value="Unassembled WGS sequence"/>
</dbReference>
<evidence type="ECO:0000313" key="1">
    <source>
        <dbReference type="EMBL" id="VEL35211.1"/>
    </source>
</evidence>
<gene>
    <name evidence="1" type="ORF">PXEA_LOCUS28651</name>
</gene>
<protein>
    <submittedName>
        <fullName evidence="1">Uncharacterized protein</fullName>
    </submittedName>
</protein>
<evidence type="ECO:0000313" key="2">
    <source>
        <dbReference type="Proteomes" id="UP000784294"/>
    </source>
</evidence>
<organism evidence="1 2">
    <name type="scientific">Protopolystoma xenopodis</name>
    <dbReference type="NCBI Taxonomy" id="117903"/>
    <lineage>
        <taxon>Eukaryota</taxon>
        <taxon>Metazoa</taxon>
        <taxon>Spiralia</taxon>
        <taxon>Lophotrochozoa</taxon>
        <taxon>Platyhelminthes</taxon>
        <taxon>Monogenea</taxon>
        <taxon>Polyopisthocotylea</taxon>
        <taxon>Polystomatidea</taxon>
        <taxon>Polystomatidae</taxon>
        <taxon>Protopolystoma</taxon>
    </lineage>
</organism>
<dbReference type="EMBL" id="CAAALY010249299">
    <property type="protein sequence ID" value="VEL35211.1"/>
    <property type="molecule type" value="Genomic_DNA"/>
</dbReference>
<comment type="caution">
    <text evidence="1">The sequence shown here is derived from an EMBL/GenBank/DDBJ whole genome shotgun (WGS) entry which is preliminary data.</text>
</comment>
<proteinExistence type="predicted"/>
<accession>A0A3S5FG08</accession>
<name>A0A3S5FG08_9PLAT</name>